<keyword evidence="3" id="KW-1185">Reference proteome</keyword>
<sequence>FCTHIPPFLIFLIHRLLSYFFFLILHFSLNFAKSSAEHFPGTWIQDWAVLTVSVPPLLRLKTIRYVCAYICISLCKNEKKAKGEDLLAVFYCLVIAYSKTEPLLLRHTDKG</sequence>
<accession>A0A8B9B9Q5</accession>
<reference evidence="2" key="1">
    <citation type="submission" date="2025-08" db="UniProtKB">
        <authorList>
            <consortium name="Ensembl"/>
        </authorList>
    </citation>
    <scope>IDENTIFICATION</scope>
</reference>
<keyword evidence="1" id="KW-1133">Transmembrane helix</keyword>
<dbReference type="Ensembl" id="ENSABRT00000001513.1">
    <property type="protein sequence ID" value="ENSABRP00000001011.1"/>
    <property type="gene ID" value="ENSABRG00000000971.1"/>
</dbReference>
<evidence type="ECO:0000313" key="3">
    <source>
        <dbReference type="Proteomes" id="UP000694426"/>
    </source>
</evidence>
<keyword evidence="1" id="KW-0812">Transmembrane</keyword>
<evidence type="ECO:0000256" key="1">
    <source>
        <dbReference type="SAM" id="Phobius"/>
    </source>
</evidence>
<dbReference type="Proteomes" id="UP000694426">
    <property type="component" value="Unplaced"/>
</dbReference>
<organism evidence="2 3">
    <name type="scientific">Anser brachyrhynchus</name>
    <name type="common">Pink-footed goose</name>
    <dbReference type="NCBI Taxonomy" id="132585"/>
    <lineage>
        <taxon>Eukaryota</taxon>
        <taxon>Metazoa</taxon>
        <taxon>Chordata</taxon>
        <taxon>Craniata</taxon>
        <taxon>Vertebrata</taxon>
        <taxon>Euteleostomi</taxon>
        <taxon>Archelosauria</taxon>
        <taxon>Archosauria</taxon>
        <taxon>Dinosauria</taxon>
        <taxon>Saurischia</taxon>
        <taxon>Theropoda</taxon>
        <taxon>Coelurosauria</taxon>
        <taxon>Aves</taxon>
        <taxon>Neognathae</taxon>
        <taxon>Galloanserae</taxon>
        <taxon>Anseriformes</taxon>
        <taxon>Anatidae</taxon>
        <taxon>Anserinae</taxon>
        <taxon>Anser</taxon>
    </lineage>
</organism>
<protein>
    <submittedName>
        <fullName evidence="2">Uncharacterized protein</fullName>
    </submittedName>
</protein>
<reference evidence="2" key="2">
    <citation type="submission" date="2025-09" db="UniProtKB">
        <authorList>
            <consortium name="Ensembl"/>
        </authorList>
    </citation>
    <scope>IDENTIFICATION</scope>
</reference>
<proteinExistence type="predicted"/>
<evidence type="ECO:0000313" key="2">
    <source>
        <dbReference type="Ensembl" id="ENSABRP00000001011.1"/>
    </source>
</evidence>
<feature type="transmembrane region" description="Helical" evidence="1">
    <location>
        <begin position="6"/>
        <end position="25"/>
    </location>
</feature>
<keyword evidence="1" id="KW-0472">Membrane</keyword>
<dbReference type="AlphaFoldDB" id="A0A8B9B9Q5"/>
<name>A0A8B9B9Q5_9AVES</name>